<gene>
    <name evidence="1" type="ORF">DENIS_2960</name>
</gene>
<evidence type="ECO:0000313" key="2">
    <source>
        <dbReference type="Proteomes" id="UP000288096"/>
    </source>
</evidence>
<dbReference type="RefSeq" id="WP_124329216.1">
    <property type="nucleotide sequence ID" value="NZ_BEXT01000001.1"/>
</dbReference>
<organism evidence="1 2">
    <name type="scientific">Desulfonema ishimotonii</name>
    <dbReference type="NCBI Taxonomy" id="45657"/>
    <lineage>
        <taxon>Bacteria</taxon>
        <taxon>Pseudomonadati</taxon>
        <taxon>Thermodesulfobacteriota</taxon>
        <taxon>Desulfobacteria</taxon>
        <taxon>Desulfobacterales</taxon>
        <taxon>Desulfococcaceae</taxon>
        <taxon>Desulfonema</taxon>
    </lineage>
</organism>
<reference evidence="2" key="2">
    <citation type="submission" date="2019-01" db="EMBL/GenBank/DDBJ databases">
        <title>Genome sequence of Desulfonema ishimotonii strain Tokyo 01.</title>
        <authorList>
            <person name="Fukui M."/>
        </authorList>
    </citation>
    <scope>NUCLEOTIDE SEQUENCE [LARGE SCALE GENOMIC DNA]</scope>
    <source>
        <strain evidence="2">Tokyo 01</strain>
    </source>
</reference>
<dbReference type="EMBL" id="BEXT01000001">
    <property type="protein sequence ID" value="GBC61997.1"/>
    <property type="molecule type" value="Genomic_DNA"/>
</dbReference>
<reference evidence="2" key="1">
    <citation type="submission" date="2017-11" db="EMBL/GenBank/DDBJ databases">
        <authorList>
            <person name="Watanabe M."/>
            <person name="Kojima H."/>
        </authorList>
    </citation>
    <scope>NUCLEOTIDE SEQUENCE [LARGE SCALE GENOMIC DNA]</scope>
    <source>
        <strain evidence="2">Tokyo 01</strain>
    </source>
</reference>
<dbReference type="AlphaFoldDB" id="A0A401FYG0"/>
<accession>A0A401FYG0</accession>
<evidence type="ECO:0000313" key="1">
    <source>
        <dbReference type="EMBL" id="GBC61997.1"/>
    </source>
</evidence>
<keyword evidence="2" id="KW-1185">Reference proteome</keyword>
<sequence length="78" mass="8827">MKKITIKYTGANLPQQASNLASDIKELAKRYKRALKSKDVELVANNPNLDDEGAFPFFRFLKSLSFRAKSMIFSVTLT</sequence>
<comment type="caution">
    <text evidence="1">The sequence shown here is derived from an EMBL/GenBank/DDBJ whole genome shotgun (WGS) entry which is preliminary data.</text>
</comment>
<proteinExistence type="predicted"/>
<name>A0A401FYG0_9BACT</name>
<dbReference type="Proteomes" id="UP000288096">
    <property type="component" value="Unassembled WGS sequence"/>
</dbReference>
<protein>
    <submittedName>
        <fullName evidence="1">Uncharacterized protein</fullName>
    </submittedName>
</protein>